<organism evidence="4 5">
    <name type="scientific">Fodinicola feengrottensis</name>
    <dbReference type="NCBI Taxonomy" id="435914"/>
    <lineage>
        <taxon>Bacteria</taxon>
        <taxon>Bacillati</taxon>
        <taxon>Actinomycetota</taxon>
        <taxon>Actinomycetes</taxon>
        <taxon>Mycobacteriales</taxon>
        <taxon>Fodinicola</taxon>
    </lineage>
</organism>
<sequence>MTSATPVIDIHGEVIPAPPQVRPLTPDQDRRVVQRTDAAPTVRLGGRQGRDVSSYDSSVDYHAYDFVLNKVTEGSGYVSPGWQNRRSATRAAGKVYGGYHFARPGDGAQQADFYLSQAGLPADGDLPVFLDYEVSGLGAGFRDAFCRQYQHRVGVAPGLYTGESMWSSDLGRVRGAARWLWLAHYGVQAPTYTCDIWQWQGDPDLDTAYTDLRSMTVGSNRGSSSIWHPIYNVDNTVWIQGRAPVLALEKRPYPSATQPTTVDMRKVPADRCANDRTGITHDWADYVHDLFAAIPWDSRPGATWAAHFGIVRNGSYGSTHFYALLEWGHLHGGLRPGGDSGDWALLWGSLQGQYHT</sequence>
<evidence type="ECO:0008006" key="6">
    <source>
        <dbReference type="Google" id="ProtNLM"/>
    </source>
</evidence>
<dbReference type="Pfam" id="PF01183">
    <property type="entry name" value="Glyco_hydro_25"/>
    <property type="match status" value="1"/>
</dbReference>
<keyword evidence="2" id="KW-0378">Hydrolase</keyword>
<dbReference type="EMBL" id="BAAANY010000010">
    <property type="protein sequence ID" value="GAA1681716.1"/>
    <property type="molecule type" value="Genomic_DNA"/>
</dbReference>
<dbReference type="InterPro" id="IPR002053">
    <property type="entry name" value="Glyco_hydro_25"/>
</dbReference>
<evidence type="ECO:0000256" key="2">
    <source>
        <dbReference type="ARBA" id="ARBA00022801"/>
    </source>
</evidence>
<evidence type="ECO:0000256" key="1">
    <source>
        <dbReference type="ARBA" id="ARBA00010646"/>
    </source>
</evidence>
<dbReference type="SUPFAM" id="SSF51445">
    <property type="entry name" value="(Trans)glycosidases"/>
    <property type="match status" value="1"/>
</dbReference>
<dbReference type="PANTHER" id="PTHR34135:SF2">
    <property type="entry name" value="LYSOZYME"/>
    <property type="match status" value="1"/>
</dbReference>
<reference evidence="4 5" key="1">
    <citation type="journal article" date="2019" name="Int. J. Syst. Evol. Microbiol.">
        <title>The Global Catalogue of Microorganisms (GCM) 10K type strain sequencing project: providing services to taxonomists for standard genome sequencing and annotation.</title>
        <authorList>
            <consortium name="The Broad Institute Genomics Platform"/>
            <consortium name="The Broad Institute Genome Sequencing Center for Infectious Disease"/>
            <person name="Wu L."/>
            <person name="Ma J."/>
        </authorList>
    </citation>
    <scope>NUCLEOTIDE SEQUENCE [LARGE SCALE GENOMIC DNA]</scope>
    <source>
        <strain evidence="4 5">JCM 14718</strain>
    </source>
</reference>
<proteinExistence type="inferred from homology"/>
<name>A0ABN2H459_9ACTN</name>
<gene>
    <name evidence="4" type="ORF">GCM10009765_33580</name>
</gene>
<dbReference type="PANTHER" id="PTHR34135">
    <property type="entry name" value="LYSOZYME"/>
    <property type="match status" value="1"/>
</dbReference>
<dbReference type="CDD" id="cd00599">
    <property type="entry name" value="GH25_muramidase"/>
    <property type="match status" value="1"/>
</dbReference>
<dbReference type="Proteomes" id="UP001500618">
    <property type="component" value="Unassembled WGS sequence"/>
</dbReference>
<dbReference type="Gene3D" id="3.20.20.80">
    <property type="entry name" value="Glycosidases"/>
    <property type="match status" value="1"/>
</dbReference>
<evidence type="ECO:0000313" key="5">
    <source>
        <dbReference type="Proteomes" id="UP001500618"/>
    </source>
</evidence>
<accession>A0ABN2H459</accession>
<keyword evidence="3" id="KW-0326">Glycosidase</keyword>
<keyword evidence="5" id="KW-1185">Reference proteome</keyword>
<evidence type="ECO:0000256" key="3">
    <source>
        <dbReference type="ARBA" id="ARBA00023295"/>
    </source>
</evidence>
<dbReference type="InterPro" id="IPR018077">
    <property type="entry name" value="Glyco_hydro_fam25_subgr"/>
</dbReference>
<dbReference type="SMART" id="SM00641">
    <property type="entry name" value="Glyco_25"/>
    <property type="match status" value="1"/>
</dbReference>
<evidence type="ECO:0000313" key="4">
    <source>
        <dbReference type="EMBL" id="GAA1681716.1"/>
    </source>
</evidence>
<comment type="similarity">
    <text evidence="1">Belongs to the glycosyl hydrolase 25 family.</text>
</comment>
<protein>
    <recommendedName>
        <fullName evidence="6">Lysozyme</fullName>
    </recommendedName>
</protein>
<dbReference type="InterPro" id="IPR017853">
    <property type="entry name" value="GH"/>
</dbReference>
<comment type="caution">
    <text evidence="4">The sequence shown here is derived from an EMBL/GenBank/DDBJ whole genome shotgun (WGS) entry which is preliminary data.</text>
</comment>
<dbReference type="PROSITE" id="PS51904">
    <property type="entry name" value="GLYCOSYL_HYDROL_F25_2"/>
    <property type="match status" value="1"/>
</dbReference>
<dbReference type="RefSeq" id="WP_344311214.1">
    <property type="nucleotide sequence ID" value="NZ_BAAANY010000010.1"/>
</dbReference>